<keyword evidence="6" id="KW-0807">Transducer</keyword>
<dbReference type="SUPFAM" id="SSF81321">
    <property type="entry name" value="Family A G protein-coupled receptor-like"/>
    <property type="match status" value="1"/>
</dbReference>
<evidence type="ECO:0000256" key="1">
    <source>
        <dbReference type="ARBA" id="ARBA00004651"/>
    </source>
</evidence>
<dbReference type="InterPro" id="IPR000276">
    <property type="entry name" value="GPCR_Rhodpsn"/>
</dbReference>
<keyword evidence="4" id="KW-0552">Olfaction</keyword>
<feature type="domain" description="G-protein coupled receptors family 1 profile" evidence="10">
    <location>
        <begin position="1"/>
        <end position="79"/>
    </location>
</feature>
<dbReference type="Gene3D" id="1.20.1070.10">
    <property type="entry name" value="Rhodopsin 7-helix transmembrane proteins"/>
    <property type="match status" value="1"/>
</dbReference>
<evidence type="ECO:0000259" key="10">
    <source>
        <dbReference type="PROSITE" id="PS50262"/>
    </source>
</evidence>
<accession>A0ABN9MS58</accession>
<keyword evidence="6" id="KW-0297">G-protein coupled receptor</keyword>
<name>A0ABN9MS58_9NEOB</name>
<evidence type="ECO:0000256" key="9">
    <source>
        <dbReference type="SAM" id="Phobius"/>
    </source>
</evidence>
<feature type="transmembrane region" description="Helical" evidence="9">
    <location>
        <begin position="23"/>
        <end position="45"/>
    </location>
</feature>
<dbReference type="PANTHER" id="PTHR26452">
    <property type="entry name" value="OLFACTORY RECEPTOR"/>
    <property type="match status" value="1"/>
</dbReference>
<dbReference type="EMBL" id="CAUEEQ010079082">
    <property type="protein sequence ID" value="CAJ0968237.1"/>
    <property type="molecule type" value="Genomic_DNA"/>
</dbReference>
<evidence type="ECO:0000256" key="3">
    <source>
        <dbReference type="ARBA" id="ARBA00022692"/>
    </source>
</evidence>
<sequence length="79" mass="9073">MRNGTDIKVFYLYAFAGMKFKNLYFALFLMIYLATVIASESSLLATMAYDRYVAICNPLRYSVIMSKEVCFHTVSGTWT</sequence>
<proteinExistence type="predicted"/>
<evidence type="ECO:0000256" key="4">
    <source>
        <dbReference type="ARBA" id="ARBA00022725"/>
    </source>
</evidence>
<comment type="subcellular location">
    <subcellularLocation>
        <location evidence="1">Cell membrane</location>
        <topology evidence="1">Multi-pass membrane protein</topology>
    </subcellularLocation>
</comment>
<evidence type="ECO:0000256" key="6">
    <source>
        <dbReference type="ARBA" id="ARBA00023040"/>
    </source>
</evidence>
<keyword evidence="2" id="KW-1003">Cell membrane</keyword>
<dbReference type="InterPro" id="IPR017452">
    <property type="entry name" value="GPCR_Rhodpsn_7TM"/>
</dbReference>
<organism evidence="11 12">
    <name type="scientific">Ranitomeya imitator</name>
    <name type="common">mimic poison frog</name>
    <dbReference type="NCBI Taxonomy" id="111125"/>
    <lineage>
        <taxon>Eukaryota</taxon>
        <taxon>Metazoa</taxon>
        <taxon>Chordata</taxon>
        <taxon>Craniata</taxon>
        <taxon>Vertebrata</taxon>
        <taxon>Euteleostomi</taxon>
        <taxon>Amphibia</taxon>
        <taxon>Batrachia</taxon>
        <taxon>Anura</taxon>
        <taxon>Neobatrachia</taxon>
        <taxon>Hyloidea</taxon>
        <taxon>Dendrobatidae</taxon>
        <taxon>Dendrobatinae</taxon>
        <taxon>Ranitomeya</taxon>
    </lineage>
</organism>
<keyword evidence="4" id="KW-0716">Sensory transduction</keyword>
<evidence type="ECO:0000313" key="12">
    <source>
        <dbReference type="Proteomes" id="UP001176940"/>
    </source>
</evidence>
<keyword evidence="3 9" id="KW-0812">Transmembrane</keyword>
<dbReference type="Proteomes" id="UP001176940">
    <property type="component" value="Unassembled WGS sequence"/>
</dbReference>
<dbReference type="PROSITE" id="PS50262">
    <property type="entry name" value="G_PROTEIN_RECEP_F1_2"/>
    <property type="match status" value="1"/>
</dbReference>
<evidence type="ECO:0000256" key="5">
    <source>
        <dbReference type="ARBA" id="ARBA00022989"/>
    </source>
</evidence>
<protein>
    <recommendedName>
        <fullName evidence="10">G-protein coupled receptors family 1 profile domain-containing protein</fullName>
    </recommendedName>
</protein>
<dbReference type="PROSITE" id="PS00237">
    <property type="entry name" value="G_PROTEIN_RECEP_F1_1"/>
    <property type="match status" value="1"/>
</dbReference>
<evidence type="ECO:0000313" key="11">
    <source>
        <dbReference type="EMBL" id="CAJ0968237.1"/>
    </source>
</evidence>
<reference evidence="11" key="1">
    <citation type="submission" date="2023-07" db="EMBL/GenBank/DDBJ databases">
        <authorList>
            <person name="Stuckert A."/>
        </authorList>
    </citation>
    <scope>NUCLEOTIDE SEQUENCE</scope>
</reference>
<comment type="caution">
    <text evidence="11">The sequence shown here is derived from an EMBL/GenBank/DDBJ whole genome shotgun (WGS) entry which is preliminary data.</text>
</comment>
<dbReference type="Pfam" id="PF00001">
    <property type="entry name" value="7tm_1"/>
    <property type="match status" value="1"/>
</dbReference>
<keyword evidence="5 9" id="KW-1133">Transmembrane helix</keyword>
<gene>
    <name evidence="11" type="ORF">RIMI_LOCUS22933773</name>
</gene>
<keyword evidence="8" id="KW-0675">Receptor</keyword>
<keyword evidence="12" id="KW-1185">Reference proteome</keyword>
<evidence type="ECO:0000256" key="8">
    <source>
        <dbReference type="ARBA" id="ARBA00023170"/>
    </source>
</evidence>
<keyword evidence="7 9" id="KW-0472">Membrane</keyword>
<evidence type="ECO:0000256" key="7">
    <source>
        <dbReference type="ARBA" id="ARBA00023136"/>
    </source>
</evidence>
<dbReference type="InterPro" id="IPR050516">
    <property type="entry name" value="Olfactory_GPCR"/>
</dbReference>
<evidence type="ECO:0000256" key="2">
    <source>
        <dbReference type="ARBA" id="ARBA00022475"/>
    </source>
</evidence>